<feature type="non-terminal residue" evidence="1">
    <location>
        <position position="1"/>
    </location>
</feature>
<organism evidence="1 2">
    <name type="scientific">Schistosoma bovis</name>
    <name type="common">Blood fluke</name>
    <dbReference type="NCBI Taxonomy" id="6184"/>
    <lineage>
        <taxon>Eukaryota</taxon>
        <taxon>Metazoa</taxon>
        <taxon>Spiralia</taxon>
        <taxon>Lophotrochozoa</taxon>
        <taxon>Platyhelminthes</taxon>
        <taxon>Trematoda</taxon>
        <taxon>Digenea</taxon>
        <taxon>Strigeidida</taxon>
        <taxon>Schistosomatoidea</taxon>
        <taxon>Schistosomatidae</taxon>
        <taxon>Schistosoma</taxon>
    </lineage>
</organism>
<comment type="caution">
    <text evidence="1">The sequence shown here is derived from an EMBL/GenBank/DDBJ whole genome shotgun (WGS) entry which is preliminary data.</text>
</comment>
<dbReference type="STRING" id="6184.A0A430QDB5"/>
<proteinExistence type="predicted"/>
<dbReference type="InterPro" id="IPR016064">
    <property type="entry name" value="NAD/diacylglycerol_kinase_sf"/>
</dbReference>
<sequence>SILIRLFINLAKPYLVLINPKSGSGNALNGFNFEISPIWKQMNVPYELFCTVDKSIIS</sequence>
<accession>A0A430QDB5</accession>
<evidence type="ECO:0000313" key="2">
    <source>
        <dbReference type="Proteomes" id="UP000290809"/>
    </source>
</evidence>
<dbReference type="Gene3D" id="3.40.50.10330">
    <property type="entry name" value="Probable inorganic polyphosphate/atp-NAD kinase, domain 1"/>
    <property type="match status" value="1"/>
</dbReference>
<gene>
    <name evidence="1" type="ORF">DC041_0001621</name>
</gene>
<reference evidence="1 2" key="1">
    <citation type="journal article" date="2019" name="PLoS Pathog.">
        <title>Genome sequence of the bovine parasite Schistosoma bovis Tanzania.</title>
        <authorList>
            <person name="Oey H."/>
            <person name="Zakrzewski M."/>
            <person name="Gobert G."/>
            <person name="Gravermann K."/>
            <person name="Stoye J."/>
            <person name="Jones M."/>
            <person name="Mcmanus D."/>
            <person name="Krause L."/>
        </authorList>
    </citation>
    <scope>NUCLEOTIDE SEQUENCE [LARGE SCALE GENOMIC DNA]</scope>
    <source>
        <strain evidence="1 2">TAN1997</strain>
    </source>
</reference>
<name>A0A430QDB5_SCHBO</name>
<dbReference type="AlphaFoldDB" id="A0A430QDB5"/>
<dbReference type="EMBL" id="QMKO01001921">
    <property type="protein sequence ID" value="RTG85719.1"/>
    <property type="molecule type" value="Genomic_DNA"/>
</dbReference>
<protein>
    <recommendedName>
        <fullName evidence="3">DAGKc domain-containing protein</fullName>
    </recommendedName>
</protein>
<dbReference type="Proteomes" id="UP000290809">
    <property type="component" value="Unassembled WGS sequence"/>
</dbReference>
<dbReference type="SUPFAM" id="SSF111331">
    <property type="entry name" value="NAD kinase/diacylglycerol kinase-like"/>
    <property type="match status" value="1"/>
</dbReference>
<keyword evidence="2" id="KW-1185">Reference proteome</keyword>
<dbReference type="InterPro" id="IPR017438">
    <property type="entry name" value="ATP-NAD_kinase_N"/>
</dbReference>
<evidence type="ECO:0008006" key="3">
    <source>
        <dbReference type="Google" id="ProtNLM"/>
    </source>
</evidence>
<evidence type="ECO:0000313" key="1">
    <source>
        <dbReference type="EMBL" id="RTG85719.1"/>
    </source>
</evidence>